<keyword evidence="1" id="KW-0472">Membrane</keyword>
<keyword evidence="3" id="KW-1185">Reference proteome</keyword>
<dbReference type="Proteomes" id="UP000199690">
    <property type="component" value="Unassembled WGS sequence"/>
</dbReference>
<reference evidence="2 3" key="1">
    <citation type="submission" date="2016-10" db="EMBL/GenBank/DDBJ databases">
        <authorList>
            <person name="Varghese N."/>
            <person name="Submissions S."/>
        </authorList>
    </citation>
    <scope>NUCLEOTIDE SEQUENCE [LARGE SCALE GENOMIC DNA]</scope>
    <source>
        <strain evidence="2 3">CGMCC 4.3529</strain>
    </source>
</reference>
<evidence type="ECO:0000313" key="2">
    <source>
        <dbReference type="EMBL" id="SFE67493.1"/>
    </source>
</evidence>
<protein>
    <submittedName>
        <fullName evidence="2">Uncharacterized protein</fullName>
    </submittedName>
</protein>
<name>A0ABY1E4F0_9PSEU</name>
<dbReference type="RefSeq" id="WP_093357053.1">
    <property type="nucleotide sequence ID" value="NZ_FOME01000013.1"/>
</dbReference>
<dbReference type="EMBL" id="FOME01000013">
    <property type="protein sequence ID" value="SFE67493.1"/>
    <property type="molecule type" value="Genomic_DNA"/>
</dbReference>
<accession>A0ABY1E4F0</accession>
<gene>
    <name evidence="2" type="ORF">SAMN05216506_113127</name>
</gene>
<evidence type="ECO:0000256" key="1">
    <source>
        <dbReference type="SAM" id="Phobius"/>
    </source>
</evidence>
<keyword evidence="1" id="KW-0812">Transmembrane</keyword>
<evidence type="ECO:0000313" key="3">
    <source>
        <dbReference type="Proteomes" id="UP000199690"/>
    </source>
</evidence>
<feature type="transmembrane region" description="Helical" evidence="1">
    <location>
        <begin position="6"/>
        <end position="25"/>
    </location>
</feature>
<keyword evidence="1" id="KW-1133">Transmembrane helix</keyword>
<organism evidence="2 3">
    <name type="scientific">Saccharopolyspora kobensis</name>
    <dbReference type="NCBI Taxonomy" id="146035"/>
    <lineage>
        <taxon>Bacteria</taxon>
        <taxon>Bacillati</taxon>
        <taxon>Actinomycetota</taxon>
        <taxon>Actinomycetes</taxon>
        <taxon>Pseudonocardiales</taxon>
        <taxon>Pseudonocardiaceae</taxon>
        <taxon>Saccharopolyspora</taxon>
    </lineage>
</organism>
<sequence length="113" mass="12309">MITATILLGLVVLALAMWWAVRYFAEWGKHGGSGAGALTVEQLLAQAEAEAAIGGRHRLRAPVVMRGDLADALAVEETRLLPAVEAGLPFDDFEYMATHRWTLRRALAGLQRL</sequence>
<proteinExistence type="predicted"/>
<comment type="caution">
    <text evidence="2">The sequence shown here is derived from an EMBL/GenBank/DDBJ whole genome shotgun (WGS) entry which is preliminary data.</text>
</comment>